<dbReference type="InterPro" id="IPR042095">
    <property type="entry name" value="SUMF_sf"/>
</dbReference>
<dbReference type="Gene3D" id="3.90.1580.10">
    <property type="entry name" value="paralog of FGE (formylglycine-generating enzyme)"/>
    <property type="match status" value="1"/>
</dbReference>
<dbReference type="EMBL" id="WTYE01000001">
    <property type="protein sequence ID" value="MXP31873.1"/>
    <property type="molecule type" value="Genomic_DNA"/>
</dbReference>
<organism evidence="2 3">
    <name type="scientific">Parerythrobacter jejuensis</name>
    <dbReference type="NCBI Taxonomy" id="795812"/>
    <lineage>
        <taxon>Bacteria</taxon>
        <taxon>Pseudomonadati</taxon>
        <taxon>Pseudomonadota</taxon>
        <taxon>Alphaproteobacteria</taxon>
        <taxon>Sphingomonadales</taxon>
        <taxon>Erythrobacteraceae</taxon>
        <taxon>Parerythrobacter</taxon>
    </lineage>
</organism>
<name>A0A845ARQ4_9SPHN</name>
<evidence type="ECO:0000313" key="3">
    <source>
        <dbReference type="Proteomes" id="UP000446786"/>
    </source>
</evidence>
<sequence>MRLYLLLFTILSTLSFDAPQAQELRDAEQPSPIARGEAPAASSVLGLVEKDCDECPEMRRVTLENGDSILVATHELTWREYNFSVEQSQCPLPSQVASVPSSDLPVTHISPIEFNCYLDWLNGRTQGGYRLPTAEEWRAFAKPAAQRKFPWGEELGWDNAVVFEHFDPAPLRKFNVAHSWVGGRTPSIHSFLLPVGSFAPSERGLYDIVGNVAEYTSTWEPGPPTCLRVASSQECQVAVILGGGVFDLVAEDGFMAFASKRFVNLPQDVGFRIVRNGE</sequence>
<dbReference type="SUPFAM" id="SSF56436">
    <property type="entry name" value="C-type lectin-like"/>
    <property type="match status" value="1"/>
</dbReference>
<dbReference type="GO" id="GO:0120147">
    <property type="term" value="F:formylglycine-generating oxidase activity"/>
    <property type="evidence" value="ECO:0007669"/>
    <property type="project" value="TreeGrafter"/>
</dbReference>
<dbReference type="Pfam" id="PF03781">
    <property type="entry name" value="FGE-sulfatase"/>
    <property type="match status" value="1"/>
</dbReference>
<dbReference type="Proteomes" id="UP000446786">
    <property type="component" value="Unassembled WGS sequence"/>
</dbReference>
<dbReference type="AlphaFoldDB" id="A0A845ARQ4"/>
<accession>A0A845ARQ4</accession>
<protein>
    <submittedName>
        <fullName evidence="2">SUMF1/EgtB/PvdO family nonheme iron enzyme</fullName>
    </submittedName>
</protein>
<feature type="domain" description="Sulfatase-modifying factor enzyme-like" evidence="1">
    <location>
        <begin position="85"/>
        <end position="275"/>
    </location>
</feature>
<evidence type="ECO:0000313" key="2">
    <source>
        <dbReference type="EMBL" id="MXP31873.1"/>
    </source>
</evidence>
<dbReference type="InterPro" id="IPR005532">
    <property type="entry name" value="SUMF_dom"/>
</dbReference>
<reference evidence="2 3" key="1">
    <citation type="submission" date="2019-12" db="EMBL/GenBank/DDBJ databases">
        <title>Genomic-based taxomic classification of the family Erythrobacteraceae.</title>
        <authorList>
            <person name="Xu L."/>
        </authorList>
    </citation>
    <scope>NUCLEOTIDE SEQUENCE [LARGE SCALE GENOMIC DNA]</scope>
    <source>
        <strain evidence="2 3">JCM 16677</strain>
    </source>
</reference>
<dbReference type="InterPro" id="IPR016187">
    <property type="entry name" value="CTDL_fold"/>
</dbReference>
<dbReference type="OrthoDB" id="9768004at2"/>
<dbReference type="InterPro" id="IPR051043">
    <property type="entry name" value="Sulfatase_Mod_Factor_Kinase"/>
</dbReference>
<gene>
    <name evidence="2" type="ORF">GRI94_08555</name>
</gene>
<dbReference type="PANTHER" id="PTHR23150:SF19">
    <property type="entry name" value="FORMYLGLYCINE-GENERATING ENZYME"/>
    <property type="match status" value="1"/>
</dbReference>
<dbReference type="PANTHER" id="PTHR23150">
    <property type="entry name" value="SULFATASE MODIFYING FACTOR 1, 2"/>
    <property type="match status" value="1"/>
</dbReference>
<proteinExistence type="predicted"/>
<keyword evidence="3" id="KW-1185">Reference proteome</keyword>
<evidence type="ECO:0000259" key="1">
    <source>
        <dbReference type="Pfam" id="PF03781"/>
    </source>
</evidence>
<dbReference type="RefSeq" id="WP_160779274.1">
    <property type="nucleotide sequence ID" value="NZ_BAAAZF010000001.1"/>
</dbReference>
<comment type="caution">
    <text evidence="2">The sequence shown here is derived from an EMBL/GenBank/DDBJ whole genome shotgun (WGS) entry which is preliminary data.</text>
</comment>